<evidence type="ECO:0000256" key="7">
    <source>
        <dbReference type="ARBA" id="ARBA00022777"/>
    </source>
</evidence>
<evidence type="ECO:0000256" key="9">
    <source>
        <dbReference type="ARBA" id="ARBA00023134"/>
    </source>
</evidence>
<dbReference type="InterPro" id="IPR001611">
    <property type="entry name" value="Leu-rich_rpt"/>
</dbReference>
<dbReference type="Proteomes" id="UP000598996">
    <property type="component" value="Unassembled WGS sequence"/>
</dbReference>
<keyword evidence="8" id="KW-0067">ATP-binding</keyword>
<dbReference type="Pfam" id="PF25497">
    <property type="entry name" value="COR-B"/>
    <property type="match status" value="1"/>
</dbReference>
<evidence type="ECO:0000256" key="11">
    <source>
        <dbReference type="ARBA" id="ARBA00048679"/>
    </source>
</evidence>
<dbReference type="EMBL" id="JAENHO010000014">
    <property type="protein sequence ID" value="MBL7260622.1"/>
    <property type="molecule type" value="Genomic_DNA"/>
</dbReference>
<evidence type="ECO:0000259" key="12">
    <source>
        <dbReference type="PROSITE" id="PS51424"/>
    </source>
</evidence>
<dbReference type="SUPFAM" id="SSF52540">
    <property type="entry name" value="P-loop containing nucleoside triphosphate hydrolases"/>
    <property type="match status" value="1"/>
</dbReference>
<keyword evidence="7" id="KW-0418">Kinase</keyword>
<dbReference type="InterPro" id="IPR057263">
    <property type="entry name" value="COR-B"/>
</dbReference>
<dbReference type="PANTHER" id="PTHR48051">
    <property type="match status" value="1"/>
</dbReference>
<dbReference type="Pfam" id="PF16095">
    <property type="entry name" value="COR-A"/>
    <property type="match status" value="1"/>
</dbReference>
<dbReference type="InterPro" id="IPR020859">
    <property type="entry name" value="ROC"/>
</dbReference>
<dbReference type="SUPFAM" id="SSF52200">
    <property type="entry name" value="Toll/Interleukin receptor TIR domain"/>
    <property type="match status" value="1"/>
</dbReference>
<name>A0ABS1W1Q3_9ACTN</name>
<dbReference type="InterPro" id="IPR003591">
    <property type="entry name" value="Leu-rich_rpt_typical-subtyp"/>
</dbReference>
<evidence type="ECO:0000256" key="3">
    <source>
        <dbReference type="ARBA" id="ARBA00022614"/>
    </source>
</evidence>
<dbReference type="Gene3D" id="1.10.10.2200">
    <property type="match status" value="1"/>
</dbReference>
<dbReference type="Pfam" id="PF13676">
    <property type="entry name" value="TIR_2"/>
    <property type="match status" value="1"/>
</dbReference>
<protein>
    <recommendedName>
        <fullName evidence="1">non-specific serine/threonine protein kinase</fullName>
        <ecNumber evidence="1">2.7.11.1</ecNumber>
    </recommendedName>
</protein>
<dbReference type="InterPro" id="IPR035897">
    <property type="entry name" value="Toll_tir_struct_dom_sf"/>
</dbReference>
<evidence type="ECO:0000313" key="14">
    <source>
        <dbReference type="Proteomes" id="UP000598996"/>
    </source>
</evidence>
<comment type="catalytic activity">
    <reaction evidence="10">
        <text>L-threonyl-[protein] + ATP = O-phospho-L-threonyl-[protein] + ADP + H(+)</text>
        <dbReference type="Rhea" id="RHEA:46608"/>
        <dbReference type="Rhea" id="RHEA-COMP:11060"/>
        <dbReference type="Rhea" id="RHEA-COMP:11605"/>
        <dbReference type="ChEBI" id="CHEBI:15378"/>
        <dbReference type="ChEBI" id="CHEBI:30013"/>
        <dbReference type="ChEBI" id="CHEBI:30616"/>
        <dbReference type="ChEBI" id="CHEBI:61977"/>
        <dbReference type="ChEBI" id="CHEBI:456216"/>
        <dbReference type="EC" id="2.7.11.1"/>
    </reaction>
</comment>
<dbReference type="Pfam" id="PF13855">
    <property type="entry name" value="LRR_8"/>
    <property type="match status" value="1"/>
</dbReference>
<comment type="catalytic activity">
    <reaction evidence="11">
        <text>L-seryl-[protein] + ATP = O-phospho-L-seryl-[protein] + ADP + H(+)</text>
        <dbReference type="Rhea" id="RHEA:17989"/>
        <dbReference type="Rhea" id="RHEA-COMP:9863"/>
        <dbReference type="Rhea" id="RHEA-COMP:11604"/>
        <dbReference type="ChEBI" id="CHEBI:15378"/>
        <dbReference type="ChEBI" id="CHEBI:29999"/>
        <dbReference type="ChEBI" id="CHEBI:30616"/>
        <dbReference type="ChEBI" id="CHEBI:83421"/>
        <dbReference type="ChEBI" id="CHEBI:456216"/>
        <dbReference type="EC" id="2.7.11.1"/>
    </reaction>
</comment>
<dbReference type="PANTHER" id="PTHR48051:SF1">
    <property type="entry name" value="RAS SUPPRESSOR PROTEIN 1"/>
    <property type="match status" value="1"/>
</dbReference>
<keyword evidence="5" id="KW-0677">Repeat</keyword>
<reference evidence="13 14" key="1">
    <citation type="submission" date="2021-01" db="EMBL/GenBank/DDBJ databases">
        <title>Actinoplanes sp. nov. LDG1-01 isolated from lichen.</title>
        <authorList>
            <person name="Saeng-In P."/>
            <person name="Phongsopitanun W."/>
            <person name="Kanchanasin P."/>
            <person name="Yuki M."/>
            <person name="Kudo T."/>
            <person name="Ohkuma M."/>
            <person name="Tanasupawat S."/>
        </authorList>
    </citation>
    <scope>NUCLEOTIDE SEQUENCE [LARGE SCALE GENOMIC DNA]</scope>
    <source>
        <strain evidence="13 14">LDG1-01</strain>
    </source>
</reference>
<dbReference type="SMART" id="SM00255">
    <property type="entry name" value="TIR"/>
    <property type="match status" value="1"/>
</dbReference>
<dbReference type="InterPro" id="IPR032675">
    <property type="entry name" value="LRR_dom_sf"/>
</dbReference>
<dbReference type="InterPro" id="IPR050216">
    <property type="entry name" value="LRR_domain-containing"/>
</dbReference>
<keyword evidence="3" id="KW-0433">Leucine-rich repeat</keyword>
<keyword evidence="14" id="KW-1185">Reference proteome</keyword>
<accession>A0ABS1W1Q3</accession>
<dbReference type="InterPro" id="IPR000157">
    <property type="entry name" value="TIR_dom"/>
</dbReference>
<dbReference type="SMART" id="SM00369">
    <property type="entry name" value="LRR_TYP"/>
    <property type="match status" value="3"/>
</dbReference>
<dbReference type="Pfam" id="PF08477">
    <property type="entry name" value="Roc"/>
    <property type="match status" value="1"/>
</dbReference>
<evidence type="ECO:0000256" key="5">
    <source>
        <dbReference type="ARBA" id="ARBA00022737"/>
    </source>
</evidence>
<dbReference type="InterPro" id="IPR036388">
    <property type="entry name" value="WH-like_DNA-bd_sf"/>
</dbReference>
<dbReference type="Gene3D" id="3.40.50.300">
    <property type="entry name" value="P-loop containing nucleotide triphosphate hydrolases"/>
    <property type="match status" value="1"/>
</dbReference>
<dbReference type="SUPFAM" id="SSF52058">
    <property type="entry name" value="L domain-like"/>
    <property type="match status" value="1"/>
</dbReference>
<evidence type="ECO:0000256" key="4">
    <source>
        <dbReference type="ARBA" id="ARBA00022679"/>
    </source>
</evidence>
<evidence type="ECO:0000256" key="2">
    <source>
        <dbReference type="ARBA" id="ARBA00022527"/>
    </source>
</evidence>
<keyword evidence="9" id="KW-0342">GTP-binding</keyword>
<dbReference type="Gene3D" id="3.30.310.200">
    <property type="match status" value="1"/>
</dbReference>
<dbReference type="PRINTS" id="PR00449">
    <property type="entry name" value="RASTRNSFRMNG"/>
</dbReference>
<gene>
    <name evidence="13" type="ORF">JKJ07_40645</name>
</gene>
<evidence type="ECO:0000256" key="6">
    <source>
        <dbReference type="ARBA" id="ARBA00022741"/>
    </source>
</evidence>
<sequence length="1032" mass="115822">MAPWWQSSDGSSGLTSLEEADLEAVENGRSESLELDLLLGLARAHGVDKTVHHLSRISKLTSNDGDSASREMIEIPEWIGRLPRLTYVDARGYVPTSLPLGLPLRWGLDADAVLHFARELDLSSLDAVSVSGGTTDAALNHLLRLAELDGLTLTSLTVSEILYGSWSENQASRWGCLSWLRANIDRLLAALPGLSSLVLFGCPLRRVPGPITAMTGLTSLTLSGLWPDTWPDDIFGLPSLTVLSLAFNDLTALPASLGRAQGLTSLDLDSNELDRIPDVVWSLTSLAELTVRRCPLKEISSGILRLENLSRLVFEYEFMPTGAGSVPDTLVVPPPEVAQRGLKAIKNYWLQERQAGVDYLAEAKLLVIGEAGAGKTTLTKKILDPSYRLDADENSTEGIDVQTWSFPSAIRVRDSGRLLQRDFRVNVWDFGGQEIYHATHQFFLTKRSVYVLVCDERKEDTDFHYWLDVVNLLSGGSPLIIVQNRKQGRAQALNLASLRQAYGNLCGTVSLNLADNEGLAEAVDRIRKEVESLPHIGTSLPKTWRDVRVALEADERDYISDEEFFRICRANGFTRDDDIRQLGGFLHDLGICLYFQDDALLRKTVILKPEWGTSAVYRVLDDDRVIDNLGVFGPGDLLRIWHEHKFAGMHAELVQLMVKFALCFQVERKYVAPQLLSPQQPEHDWDDTGNLVLRYEYDVMPKGIVRRLIVALHDLIEGSLVWRTGVVLKHESGRAEIIEEYHRRRLRIRLMGADPRVLLAMINRELGLIHGSYPEIRFDKLRPCHCDVCRASPEPAMFKISVLEDFARTGHLIQCRVSRELLDPVPMLAELSAEPVRRHASLAVAPVTPEVFVSYKWGGEAEAIVDDVQARLSALGVTVIRDKTEMSYRDSIRDFMRRIGAGKAIVVVLDKGYLESENCMFELTTIAAQPEFADRVFPIVLSDAGIFQPVSRLKYIAYWERRKAELEEAMRAVGQENLHGFRESLDLYEEIRNTIAGILNVLGDMNTLTPEMHRDEDFERLHQALRERLDLE</sequence>
<dbReference type="RefSeq" id="WP_202997326.1">
    <property type="nucleotide sequence ID" value="NZ_JAENHO010000014.1"/>
</dbReference>
<dbReference type="PROSITE" id="PS51424">
    <property type="entry name" value="ROC"/>
    <property type="match status" value="1"/>
</dbReference>
<evidence type="ECO:0000256" key="1">
    <source>
        <dbReference type="ARBA" id="ARBA00012513"/>
    </source>
</evidence>
<evidence type="ECO:0000256" key="8">
    <source>
        <dbReference type="ARBA" id="ARBA00022840"/>
    </source>
</evidence>
<dbReference type="Gene3D" id="3.80.10.10">
    <property type="entry name" value="Ribonuclease Inhibitor"/>
    <property type="match status" value="1"/>
</dbReference>
<keyword evidence="6" id="KW-0547">Nucleotide-binding</keyword>
<dbReference type="InterPro" id="IPR032171">
    <property type="entry name" value="COR-A"/>
</dbReference>
<feature type="domain" description="Roc" evidence="12">
    <location>
        <begin position="356"/>
        <end position="558"/>
    </location>
</feature>
<dbReference type="Gene3D" id="1.10.10.10">
    <property type="entry name" value="Winged helix-like DNA-binding domain superfamily/Winged helix DNA-binding domain"/>
    <property type="match status" value="1"/>
</dbReference>
<evidence type="ECO:0000256" key="10">
    <source>
        <dbReference type="ARBA" id="ARBA00047899"/>
    </source>
</evidence>
<keyword evidence="4" id="KW-0808">Transferase</keyword>
<evidence type="ECO:0000313" key="13">
    <source>
        <dbReference type="EMBL" id="MBL7260622.1"/>
    </source>
</evidence>
<comment type="caution">
    <text evidence="13">The sequence shown here is derived from an EMBL/GenBank/DDBJ whole genome shotgun (WGS) entry which is preliminary data.</text>
</comment>
<dbReference type="EC" id="2.7.11.1" evidence="1"/>
<dbReference type="Gene3D" id="3.40.50.10140">
    <property type="entry name" value="Toll/interleukin-1 receptor homology (TIR) domain"/>
    <property type="match status" value="1"/>
</dbReference>
<proteinExistence type="predicted"/>
<dbReference type="PROSITE" id="PS51450">
    <property type="entry name" value="LRR"/>
    <property type="match status" value="1"/>
</dbReference>
<keyword evidence="2" id="KW-0723">Serine/threonine-protein kinase</keyword>
<dbReference type="InterPro" id="IPR027417">
    <property type="entry name" value="P-loop_NTPase"/>
</dbReference>
<organism evidence="13 14">
    <name type="scientific">Paractinoplanes lichenicola</name>
    <dbReference type="NCBI Taxonomy" id="2802976"/>
    <lineage>
        <taxon>Bacteria</taxon>
        <taxon>Bacillati</taxon>
        <taxon>Actinomycetota</taxon>
        <taxon>Actinomycetes</taxon>
        <taxon>Micromonosporales</taxon>
        <taxon>Micromonosporaceae</taxon>
        <taxon>Paractinoplanes</taxon>
    </lineage>
</organism>